<evidence type="ECO:0000259" key="9">
    <source>
        <dbReference type="Pfam" id="PF01648"/>
    </source>
</evidence>
<comment type="catalytic activity">
    <reaction evidence="8">
        <text>apo-[ACP] + CoA = holo-[ACP] + adenosine 3',5'-bisphosphate + H(+)</text>
        <dbReference type="Rhea" id="RHEA:12068"/>
        <dbReference type="Rhea" id="RHEA-COMP:9685"/>
        <dbReference type="Rhea" id="RHEA-COMP:9690"/>
        <dbReference type="ChEBI" id="CHEBI:15378"/>
        <dbReference type="ChEBI" id="CHEBI:29999"/>
        <dbReference type="ChEBI" id="CHEBI:57287"/>
        <dbReference type="ChEBI" id="CHEBI:58343"/>
        <dbReference type="ChEBI" id="CHEBI:64479"/>
        <dbReference type="EC" id="2.7.8.7"/>
    </reaction>
</comment>
<evidence type="ECO:0000256" key="6">
    <source>
        <dbReference type="ARBA" id="ARBA00023098"/>
    </source>
</evidence>
<evidence type="ECO:0000313" key="10">
    <source>
        <dbReference type="EMBL" id="KKU16809.1"/>
    </source>
</evidence>
<evidence type="ECO:0000256" key="5">
    <source>
        <dbReference type="ARBA" id="ARBA00022842"/>
    </source>
</evidence>
<keyword evidence="5 8" id="KW-0460">Magnesium</keyword>
<dbReference type="EC" id="2.7.8.7" evidence="8"/>
<comment type="function">
    <text evidence="8">Transfers the 4'-phosphopantetheine moiety from coenzyme A to a Ser of acyl-carrier-protein.</text>
</comment>
<comment type="cofactor">
    <cofactor evidence="8">
        <name>Mg(2+)</name>
        <dbReference type="ChEBI" id="CHEBI:18420"/>
    </cofactor>
</comment>
<feature type="binding site" evidence="8">
    <location>
        <position position="23"/>
    </location>
    <ligand>
        <name>Mg(2+)</name>
        <dbReference type="ChEBI" id="CHEBI:18420"/>
    </ligand>
</feature>
<evidence type="ECO:0000313" key="11">
    <source>
        <dbReference type="Proteomes" id="UP000034020"/>
    </source>
</evidence>
<keyword evidence="7 8" id="KW-0275">Fatty acid biosynthesis</keyword>
<evidence type="ECO:0000256" key="4">
    <source>
        <dbReference type="ARBA" id="ARBA00022832"/>
    </source>
</evidence>
<evidence type="ECO:0000256" key="2">
    <source>
        <dbReference type="ARBA" id="ARBA00022679"/>
    </source>
</evidence>
<dbReference type="Gene3D" id="3.90.470.20">
    <property type="entry name" value="4'-phosphopantetheinyl transferase domain"/>
    <property type="match status" value="1"/>
</dbReference>
<accession>A0A0G1N8C1</accession>
<keyword evidence="6 8" id="KW-0443">Lipid metabolism</keyword>
<dbReference type="InterPro" id="IPR008278">
    <property type="entry name" value="4-PPantetheinyl_Trfase_dom"/>
</dbReference>
<dbReference type="InterPro" id="IPR004568">
    <property type="entry name" value="Ppantetheine-prot_Trfase_dom"/>
</dbReference>
<keyword evidence="3 8" id="KW-0479">Metal-binding</keyword>
<keyword evidence="2 8" id="KW-0808">Transferase</keyword>
<comment type="similarity">
    <text evidence="8">Belongs to the P-Pant transferase superfamily. AcpS family.</text>
</comment>
<comment type="subcellular location">
    <subcellularLocation>
        <location evidence="8">Cytoplasm</location>
    </subcellularLocation>
</comment>
<evidence type="ECO:0000256" key="3">
    <source>
        <dbReference type="ARBA" id="ARBA00022723"/>
    </source>
</evidence>
<dbReference type="GO" id="GO:0005737">
    <property type="term" value="C:cytoplasm"/>
    <property type="evidence" value="ECO:0007669"/>
    <property type="project" value="UniProtKB-SubCell"/>
</dbReference>
<keyword evidence="8" id="KW-0963">Cytoplasm</keyword>
<gene>
    <name evidence="8" type="primary">acpS</name>
    <name evidence="10" type="ORF">UX24_C0001G0005</name>
</gene>
<dbReference type="GO" id="GO:0000287">
    <property type="term" value="F:magnesium ion binding"/>
    <property type="evidence" value="ECO:0007669"/>
    <property type="project" value="UniProtKB-UniRule"/>
</dbReference>
<dbReference type="EMBL" id="LCLL01000001">
    <property type="protein sequence ID" value="KKU16809.1"/>
    <property type="molecule type" value="Genomic_DNA"/>
</dbReference>
<evidence type="ECO:0000256" key="7">
    <source>
        <dbReference type="ARBA" id="ARBA00023160"/>
    </source>
</evidence>
<dbReference type="AlphaFoldDB" id="A0A0G1N8C1"/>
<dbReference type="GO" id="GO:0006633">
    <property type="term" value="P:fatty acid biosynthetic process"/>
    <property type="evidence" value="ECO:0007669"/>
    <property type="project" value="UniProtKB-UniRule"/>
</dbReference>
<dbReference type="InterPro" id="IPR037143">
    <property type="entry name" value="4-PPantetheinyl_Trfase_dom_sf"/>
</dbReference>
<reference evidence="10 11" key="1">
    <citation type="journal article" date="2015" name="Nature">
        <title>rRNA introns, odd ribosomes, and small enigmatic genomes across a large radiation of phyla.</title>
        <authorList>
            <person name="Brown C.T."/>
            <person name="Hug L.A."/>
            <person name="Thomas B.C."/>
            <person name="Sharon I."/>
            <person name="Castelle C.J."/>
            <person name="Singh A."/>
            <person name="Wilkins M.J."/>
            <person name="Williams K.H."/>
            <person name="Banfield J.F."/>
        </authorList>
    </citation>
    <scope>NUCLEOTIDE SEQUENCE [LARGE SCALE GENOMIC DNA]</scope>
</reference>
<evidence type="ECO:0000256" key="8">
    <source>
        <dbReference type="HAMAP-Rule" id="MF_00101"/>
    </source>
</evidence>
<keyword evidence="1 8" id="KW-0444">Lipid biosynthesis</keyword>
<evidence type="ECO:0000256" key="1">
    <source>
        <dbReference type="ARBA" id="ARBA00022516"/>
    </source>
</evidence>
<name>A0A0G1N8C1_9BACT</name>
<sequence>MSWIISRSNLSLFMSIIIGIGVDIEVISRFRDLLFNENKSFYGKIFTKREIEYCNKYKDPYPHFAVRFCAKEAAVKALGKAVDLKKIEIQRKSKSAWLRIDGRANLRAHVSLTHTKEHAIAFVILTKDKK</sequence>
<dbReference type="InterPro" id="IPR002582">
    <property type="entry name" value="ACPS"/>
</dbReference>
<protein>
    <recommendedName>
        <fullName evidence="8">Holo-[acyl-carrier-protein] synthase</fullName>
        <shortName evidence="8">Holo-ACP synthase</shortName>
        <ecNumber evidence="8">2.7.8.7</ecNumber>
    </recommendedName>
    <alternativeName>
        <fullName evidence="8">4'-phosphopantetheinyl transferase AcpS</fullName>
    </alternativeName>
</protein>
<keyword evidence="4 8" id="KW-0276">Fatty acid metabolism</keyword>
<comment type="caution">
    <text evidence="10">The sequence shown here is derived from an EMBL/GenBank/DDBJ whole genome shotgun (WGS) entry which is preliminary data.</text>
</comment>
<feature type="binding site" evidence="8">
    <location>
        <position position="72"/>
    </location>
    <ligand>
        <name>Mg(2+)</name>
        <dbReference type="ChEBI" id="CHEBI:18420"/>
    </ligand>
</feature>
<dbReference type="Proteomes" id="UP000034020">
    <property type="component" value="Unassembled WGS sequence"/>
</dbReference>
<dbReference type="GO" id="GO:0008897">
    <property type="term" value="F:holo-[acyl-carrier-protein] synthase activity"/>
    <property type="evidence" value="ECO:0007669"/>
    <property type="project" value="UniProtKB-UniRule"/>
</dbReference>
<dbReference type="NCBIfam" id="TIGR00556">
    <property type="entry name" value="pantethn_trn"/>
    <property type="match status" value="1"/>
</dbReference>
<dbReference type="SUPFAM" id="SSF56214">
    <property type="entry name" value="4'-phosphopantetheinyl transferase"/>
    <property type="match status" value="1"/>
</dbReference>
<feature type="domain" description="4'-phosphopantetheinyl transferase" evidence="9">
    <location>
        <begin position="19"/>
        <end position="123"/>
    </location>
</feature>
<organism evidence="10 11">
    <name type="scientific">Candidatus Giovannonibacteria bacterium GW2011_GWB1_45_9b</name>
    <dbReference type="NCBI Taxonomy" id="1618653"/>
    <lineage>
        <taxon>Bacteria</taxon>
        <taxon>Candidatus Giovannoniibacteriota</taxon>
    </lineage>
</organism>
<dbReference type="HAMAP" id="MF_00101">
    <property type="entry name" value="AcpS"/>
    <property type="match status" value="1"/>
</dbReference>
<dbReference type="Pfam" id="PF01648">
    <property type="entry name" value="ACPS"/>
    <property type="match status" value="1"/>
</dbReference>
<proteinExistence type="inferred from homology"/>